<dbReference type="InParanoid" id="F9X8Y6"/>
<organism evidence="1 2">
    <name type="scientific">Zymoseptoria tritici (strain CBS 115943 / IPO323)</name>
    <name type="common">Speckled leaf blotch fungus</name>
    <name type="synonym">Septoria tritici</name>
    <dbReference type="NCBI Taxonomy" id="336722"/>
    <lineage>
        <taxon>Eukaryota</taxon>
        <taxon>Fungi</taxon>
        <taxon>Dikarya</taxon>
        <taxon>Ascomycota</taxon>
        <taxon>Pezizomycotina</taxon>
        <taxon>Dothideomycetes</taxon>
        <taxon>Dothideomycetidae</taxon>
        <taxon>Mycosphaerellales</taxon>
        <taxon>Mycosphaerellaceae</taxon>
        <taxon>Zymoseptoria</taxon>
    </lineage>
</organism>
<gene>
    <name evidence="1" type="ORF">MYCGRDRAFT_92472</name>
</gene>
<dbReference type="HOGENOM" id="CLU_2199082_0_0_1"/>
<sequence>MKRMGFWHALSIFLPHIRTQTEEFLFRISASSFHLISRNLTALASETYDRYLPAHHHRCKAQVCPATSYPNPPPDNKSDRLAFRQPRMLLQFLAILAAAMALVSTETL</sequence>
<accession>F9X8Y6</accession>
<keyword evidence="2" id="KW-1185">Reference proteome</keyword>
<dbReference type="EMBL" id="CM001199">
    <property type="protein sequence ID" value="EGP88448.1"/>
    <property type="molecule type" value="Genomic_DNA"/>
</dbReference>
<name>F9X8Y6_ZYMTI</name>
<protein>
    <submittedName>
        <fullName evidence="1">Uncharacterized protein</fullName>
    </submittedName>
</protein>
<evidence type="ECO:0000313" key="1">
    <source>
        <dbReference type="EMBL" id="EGP88448.1"/>
    </source>
</evidence>
<dbReference type="AlphaFoldDB" id="F9X8Y6"/>
<dbReference type="VEuPathDB" id="FungiDB:ZTRI_4.318"/>
<reference evidence="1 2" key="1">
    <citation type="journal article" date="2011" name="PLoS Genet.">
        <title>Finished genome of the fungal wheat pathogen Mycosphaerella graminicola reveals dispensome structure, chromosome plasticity, and stealth pathogenesis.</title>
        <authorList>
            <person name="Goodwin S.B."/>
            <person name="Ben M'barek S."/>
            <person name="Dhillon B."/>
            <person name="Wittenberg A.H.J."/>
            <person name="Crane C.F."/>
            <person name="Hane J.K."/>
            <person name="Foster A.J."/>
            <person name="Van der Lee T.A.J."/>
            <person name="Grimwood J."/>
            <person name="Aerts A."/>
            <person name="Antoniw J."/>
            <person name="Bailey A."/>
            <person name="Bluhm B."/>
            <person name="Bowler J."/>
            <person name="Bristow J."/>
            <person name="van der Burgt A."/>
            <person name="Canto-Canche B."/>
            <person name="Churchill A.C.L."/>
            <person name="Conde-Ferraez L."/>
            <person name="Cools H.J."/>
            <person name="Coutinho P.M."/>
            <person name="Csukai M."/>
            <person name="Dehal P."/>
            <person name="De Wit P."/>
            <person name="Donzelli B."/>
            <person name="van de Geest H.C."/>
            <person name="van Ham R.C.H.J."/>
            <person name="Hammond-Kosack K.E."/>
            <person name="Henrissat B."/>
            <person name="Kilian A."/>
            <person name="Kobayashi A.K."/>
            <person name="Koopmann E."/>
            <person name="Kourmpetis Y."/>
            <person name="Kuzniar A."/>
            <person name="Lindquist E."/>
            <person name="Lombard V."/>
            <person name="Maliepaard C."/>
            <person name="Martins N."/>
            <person name="Mehrabi R."/>
            <person name="Nap J.P.H."/>
            <person name="Ponomarenko A."/>
            <person name="Rudd J.J."/>
            <person name="Salamov A."/>
            <person name="Schmutz J."/>
            <person name="Schouten H.J."/>
            <person name="Shapiro H."/>
            <person name="Stergiopoulos I."/>
            <person name="Torriani S.F.F."/>
            <person name="Tu H."/>
            <person name="de Vries R.P."/>
            <person name="Waalwijk C."/>
            <person name="Ware S.B."/>
            <person name="Wiebenga A."/>
            <person name="Zwiers L.-H."/>
            <person name="Oliver R.P."/>
            <person name="Grigoriev I.V."/>
            <person name="Kema G.H.J."/>
        </authorList>
    </citation>
    <scope>NUCLEOTIDE SEQUENCE [LARGE SCALE GENOMIC DNA]</scope>
    <source>
        <strain evidence="2">CBS 115943 / IPO323</strain>
    </source>
</reference>
<proteinExistence type="predicted"/>
<dbReference type="KEGG" id="ztr:MYCGRDRAFT_92472"/>
<dbReference type="RefSeq" id="XP_003853472.1">
    <property type="nucleotide sequence ID" value="XM_003853424.1"/>
</dbReference>
<dbReference type="Proteomes" id="UP000008062">
    <property type="component" value="Chromosome 4"/>
</dbReference>
<dbReference type="GeneID" id="13397264"/>
<evidence type="ECO:0000313" key="2">
    <source>
        <dbReference type="Proteomes" id="UP000008062"/>
    </source>
</evidence>